<gene>
    <name evidence="2" type="ORF">FIBSPDRAFT_751523</name>
</gene>
<organism evidence="2 3">
    <name type="scientific">Athelia psychrophila</name>
    <dbReference type="NCBI Taxonomy" id="1759441"/>
    <lineage>
        <taxon>Eukaryota</taxon>
        <taxon>Fungi</taxon>
        <taxon>Dikarya</taxon>
        <taxon>Basidiomycota</taxon>
        <taxon>Agaricomycotina</taxon>
        <taxon>Agaricomycetes</taxon>
        <taxon>Agaricomycetidae</taxon>
        <taxon>Atheliales</taxon>
        <taxon>Atheliaceae</taxon>
        <taxon>Athelia</taxon>
    </lineage>
</organism>
<evidence type="ECO:0000313" key="3">
    <source>
        <dbReference type="Proteomes" id="UP000076532"/>
    </source>
</evidence>
<feature type="region of interest" description="Disordered" evidence="1">
    <location>
        <begin position="1"/>
        <end position="121"/>
    </location>
</feature>
<dbReference type="Proteomes" id="UP000076532">
    <property type="component" value="Unassembled WGS sequence"/>
</dbReference>
<sequence length="814" mass="90195">MERFRAPSKEYAHRGPSPSTASTEDNRQRSHYPGDGFPGAGNSGTGNPNGGPPPRPPYNPPPNGGGNPGNRGYGPPGGGGHGHPGGGGYGPPGGGGGHGPPGGGGYGPPGRGGGGNAPWNYGQLPTIKNKVKAEQLPSWDGQYDSAVQYFFEIQETAALGGNIPERMGFWLWKNFEKGSSVAEWYAGLTSDLKAHMRSHYTHFVDTIQRYFLGSEWKQYIQLKYENQSFRQSGHDKETPHQFIMRRILYTRMLLQVPPDSPAEVYYICAKNPVSLASLLNKDSIADSASLQLRTRELQDALIDSWARTHGGKVVTKDNLLSMLNQVGVQVTQNRQPYRSYRSITKTEPSASATAHLAEAEEEGPLEPEPEALPNDDTIIHQTYVTMKRQPPPSRRGPFPFDKCDHIHTTLGKRPAWPCRACGSANHWDKECPMYDRLMAKVKKAMWVEKEDPEEDNTVYTQVYVALLENVETSACVEREPIRDYGPISGDVCELPPPPRGAPTFKVKRRGRSAPGQAVLGTSVLSMQGRLGSMDERAIDLRLDSGADVSLVSKEFLETLKKQVTINKGMKMKLWQLTDKNACLEGYVTLPMFIDSEDGSVIKTEVEAYVVPGMSVDVLLEEDYQLAHEVTVARDLELGTRVSYRSCPYSIKALPVGRTKDFDRMVPSHVSHASYVRAKQHRRAQARRHRKRCKFGEERKTIRAQTDLKITPNSVASLRVEGYFDDERDWLVEKSLLANSDDSFFAIPNVLFSSSFPVVPVMNPTDRPRYIRKGEAVGIITDPDKALDSPKSAEQKIAMEKHVSCLASMVHAMME</sequence>
<dbReference type="STRING" id="436010.A0A166DFN4"/>
<accession>A0A166DFN4</accession>
<feature type="compositionally biased region" description="Gly residues" evidence="1">
    <location>
        <begin position="36"/>
        <end position="49"/>
    </location>
</feature>
<feature type="compositionally biased region" description="Gly residues" evidence="1">
    <location>
        <begin position="64"/>
        <end position="116"/>
    </location>
</feature>
<proteinExistence type="predicted"/>
<feature type="region of interest" description="Disordered" evidence="1">
    <location>
        <begin position="343"/>
        <end position="373"/>
    </location>
</feature>
<name>A0A166DFN4_9AGAM</name>
<evidence type="ECO:0000256" key="1">
    <source>
        <dbReference type="SAM" id="MobiDB-lite"/>
    </source>
</evidence>
<dbReference type="CDD" id="cd00303">
    <property type="entry name" value="retropepsin_like"/>
    <property type="match status" value="1"/>
</dbReference>
<evidence type="ECO:0008006" key="4">
    <source>
        <dbReference type="Google" id="ProtNLM"/>
    </source>
</evidence>
<feature type="compositionally biased region" description="Acidic residues" evidence="1">
    <location>
        <begin position="359"/>
        <end position="369"/>
    </location>
</feature>
<feature type="compositionally biased region" description="Pro residues" evidence="1">
    <location>
        <begin position="50"/>
        <end position="63"/>
    </location>
</feature>
<keyword evidence="3" id="KW-1185">Reference proteome</keyword>
<protein>
    <recommendedName>
        <fullName evidence="4">Peptidase A2 domain-containing protein</fullName>
    </recommendedName>
</protein>
<reference evidence="2 3" key="1">
    <citation type="journal article" date="2016" name="Mol. Biol. Evol.">
        <title>Comparative Genomics of Early-Diverging Mushroom-Forming Fungi Provides Insights into the Origins of Lignocellulose Decay Capabilities.</title>
        <authorList>
            <person name="Nagy L.G."/>
            <person name="Riley R."/>
            <person name="Tritt A."/>
            <person name="Adam C."/>
            <person name="Daum C."/>
            <person name="Floudas D."/>
            <person name="Sun H."/>
            <person name="Yadav J.S."/>
            <person name="Pangilinan J."/>
            <person name="Larsson K.H."/>
            <person name="Matsuura K."/>
            <person name="Barry K."/>
            <person name="Labutti K."/>
            <person name="Kuo R."/>
            <person name="Ohm R.A."/>
            <person name="Bhattacharya S.S."/>
            <person name="Shirouzu T."/>
            <person name="Yoshinaga Y."/>
            <person name="Martin F.M."/>
            <person name="Grigoriev I.V."/>
            <person name="Hibbett D.S."/>
        </authorList>
    </citation>
    <scope>NUCLEOTIDE SEQUENCE [LARGE SCALE GENOMIC DNA]</scope>
    <source>
        <strain evidence="2 3">CBS 109695</strain>
    </source>
</reference>
<feature type="compositionally biased region" description="Polar residues" evidence="1">
    <location>
        <begin position="343"/>
        <end position="352"/>
    </location>
</feature>
<dbReference type="OrthoDB" id="3068303at2759"/>
<dbReference type="AlphaFoldDB" id="A0A166DFN4"/>
<feature type="compositionally biased region" description="Basic and acidic residues" evidence="1">
    <location>
        <begin position="1"/>
        <end position="13"/>
    </location>
</feature>
<dbReference type="EMBL" id="KV417614">
    <property type="protein sequence ID" value="KZP14654.1"/>
    <property type="molecule type" value="Genomic_DNA"/>
</dbReference>
<evidence type="ECO:0000313" key="2">
    <source>
        <dbReference type="EMBL" id="KZP14654.1"/>
    </source>
</evidence>
<feature type="non-terminal residue" evidence="2">
    <location>
        <position position="814"/>
    </location>
</feature>